<name>A0A1M7KT99_9FIRM</name>
<dbReference type="Proteomes" id="UP000184038">
    <property type="component" value="Unassembled WGS sequence"/>
</dbReference>
<organism evidence="2 3">
    <name type="scientific">Anaerosporobacter mobilis DSM 15930</name>
    <dbReference type="NCBI Taxonomy" id="1120996"/>
    <lineage>
        <taxon>Bacteria</taxon>
        <taxon>Bacillati</taxon>
        <taxon>Bacillota</taxon>
        <taxon>Clostridia</taxon>
        <taxon>Lachnospirales</taxon>
        <taxon>Lachnospiraceae</taxon>
        <taxon>Anaerosporobacter</taxon>
    </lineage>
</organism>
<dbReference type="AlphaFoldDB" id="A0A1M7KT99"/>
<keyword evidence="1" id="KW-0812">Transmembrane</keyword>
<keyword evidence="3" id="KW-1185">Reference proteome</keyword>
<feature type="transmembrane region" description="Helical" evidence="1">
    <location>
        <begin position="160"/>
        <end position="183"/>
    </location>
</feature>
<feature type="transmembrane region" description="Helical" evidence="1">
    <location>
        <begin position="21"/>
        <end position="37"/>
    </location>
</feature>
<reference evidence="2 3" key="1">
    <citation type="submission" date="2016-11" db="EMBL/GenBank/DDBJ databases">
        <authorList>
            <person name="Jaros S."/>
            <person name="Januszkiewicz K."/>
            <person name="Wedrychowicz H."/>
        </authorList>
    </citation>
    <scope>NUCLEOTIDE SEQUENCE [LARGE SCALE GENOMIC DNA]</scope>
    <source>
        <strain evidence="2 3">DSM 15930</strain>
    </source>
</reference>
<feature type="transmembrane region" description="Helical" evidence="1">
    <location>
        <begin position="189"/>
        <end position="211"/>
    </location>
</feature>
<evidence type="ECO:0000313" key="2">
    <source>
        <dbReference type="EMBL" id="SHM68784.1"/>
    </source>
</evidence>
<dbReference type="RefSeq" id="WP_073289021.1">
    <property type="nucleotide sequence ID" value="NZ_FRCP01000014.1"/>
</dbReference>
<gene>
    <name evidence="2" type="ORF">SAMN02746066_02949</name>
</gene>
<keyword evidence="1" id="KW-0472">Membrane</keyword>
<dbReference type="EMBL" id="FRCP01000014">
    <property type="protein sequence ID" value="SHM68784.1"/>
    <property type="molecule type" value="Genomic_DNA"/>
</dbReference>
<accession>A0A1M7KT99</accession>
<feature type="transmembrane region" description="Helical" evidence="1">
    <location>
        <begin position="121"/>
        <end position="139"/>
    </location>
</feature>
<evidence type="ECO:0000313" key="3">
    <source>
        <dbReference type="Proteomes" id="UP000184038"/>
    </source>
</evidence>
<protein>
    <submittedName>
        <fullName evidence="2">Uncharacterized protein</fullName>
    </submittedName>
</protein>
<feature type="transmembrane region" description="Helical" evidence="1">
    <location>
        <begin position="49"/>
        <end position="71"/>
    </location>
</feature>
<keyword evidence="1" id="KW-1133">Transmembrane helix</keyword>
<feature type="transmembrane region" description="Helical" evidence="1">
    <location>
        <begin position="91"/>
        <end position="115"/>
    </location>
</feature>
<proteinExistence type="predicted"/>
<evidence type="ECO:0000256" key="1">
    <source>
        <dbReference type="SAM" id="Phobius"/>
    </source>
</evidence>
<sequence length="235" mass="26960">MSNKDLRKALLIRYGVCFKNRWYNVFLIIIYFGLSILEEIRFMNVKEGSSYIIPAGVFAIVGVVAILAVEITRHEKCQYIVPLSYEERKRYYLIGVLFNFTFMLLMCLLFMGITIAINKEYGMAVIKVFAIMGLPYSIVASFQKINMFKGKKKKDNPKGVYVSYVIGVVVGILASVLLFQIGYLFEHPLYMKLTAVLLNVLSLGRAIYAILEIINRDTDYENVKVNQLKVLKKLM</sequence>
<dbReference type="STRING" id="1120996.SAMN02746066_02949"/>